<evidence type="ECO:0000313" key="3">
    <source>
        <dbReference type="Proteomes" id="UP000238956"/>
    </source>
</evidence>
<dbReference type="RefSeq" id="WP_104968345.1">
    <property type="nucleotide sequence ID" value="NZ_CP025536.1"/>
</dbReference>
<reference evidence="2 3" key="1">
    <citation type="submission" date="2017-12" db="EMBL/GenBank/DDBJ databases">
        <authorList>
            <person name="Hurst M.R.H."/>
        </authorList>
    </citation>
    <scope>NUCLEOTIDE SEQUENCE [LARGE SCALE GENOMIC DNA]</scope>
    <source>
        <strain evidence="2 3">TH11417</strain>
    </source>
</reference>
<keyword evidence="1" id="KW-0472">Membrane</keyword>
<keyword evidence="3" id="KW-1185">Reference proteome</keyword>
<dbReference type="PANTHER" id="PTHR37314">
    <property type="entry name" value="SLR0142 PROTEIN"/>
    <property type="match status" value="1"/>
</dbReference>
<evidence type="ECO:0000313" key="2">
    <source>
        <dbReference type="EMBL" id="AUW97024.1"/>
    </source>
</evidence>
<protein>
    <submittedName>
        <fullName evidence="2">DUF1275 domain-containing protein</fullName>
    </submittedName>
</protein>
<organism evidence="2 3">
    <name type="scientific">Streptococcus pluranimalium</name>
    <dbReference type="NCBI Taxonomy" id="82348"/>
    <lineage>
        <taxon>Bacteria</taxon>
        <taxon>Bacillati</taxon>
        <taxon>Bacillota</taxon>
        <taxon>Bacilli</taxon>
        <taxon>Lactobacillales</taxon>
        <taxon>Streptococcaceae</taxon>
        <taxon>Streptococcus</taxon>
    </lineage>
</organism>
<evidence type="ECO:0000256" key="1">
    <source>
        <dbReference type="SAM" id="Phobius"/>
    </source>
</evidence>
<reference evidence="2 3" key="2">
    <citation type="submission" date="2018-02" db="EMBL/GenBank/DDBJ databases">
        <title>Whole genome sequencing analysis of Streptococcus pluranimalium isolated from cattle infected mastitis in China.</title>
        <authorList>
            <person name="Zhang J.-R."/>
            <person name="Hu G.-Z."/>
        </authorList>
    </citation>
    <scope>NUCLEOTIDE SEQUENCE [LARGE SCALE GENOMIC DNA]</scope>
    <source>
        <strain evidence="2 3">TH11417</strain>
    </source>
</reference>
<feature type="transmembrane region" description="Helical" evidence="1">
    <location>
        <begin position="12"/>
        <end position="32"/>
    </location>
</feature>
<dbReference type="OrthoDB" id="7057004at2"/>
<dbReference type="InterPro" id="IPR010699">
    <property type="entry name" value="DUF1275"/>
</dbReference>
<dbReference type="Pfam" id="PF06912">
    <property type="entry name" value="DUF1275"/>
    <property type="match status" value="1"/>
</dbReference>
<feature type="transmembrane region" description="Helical" evidence="1">
    <location>
        <begin position="201"/>
        <end position="220"/>
    </location>
</feature>
<dbReference type="Proteomes" id="UP000238956">
    <property type="component" value="Chromosome"/>
</dbReference>
<dbReference type="GeneID" id="98393809"/>
<dbReference type="PANTHER" id="PTHR37314:SF4">
    <property type="entry name" value="UPF0700 TRANSMEMBRANE PROTEIN YOAK"/>
    <property type="match status" value="1"/>
</dbReference>
<dbReference type="AlphaFoldDB" id="A0A2L0D5Q0"/>
<gene>
    <name evidence="2" type="ORF">C0J00_07800</name>
</gene>
<feature type="transmembrane region" description="Helical" evidence="1">
    <location>
        <begin position="92"/>
        <end position="111"/>
    </location>
</feature>
<feature type="transmembrane region" description="Helical" evidence="1">
    <location>
        <begin position="61"/>
        <end position="80"/>
    </location>
</feature>
<dbReference type="KEGG" id="splr:C0J00_07800"/>
<keyword evidence="1" id="KW-1133">Transmembrane helix</keyword>
<accession>A0A2L0D5Q0</accession>
<dbReference type="EMBL" id="CP025536">
    <property type="protein sequence ID" value="AUW97024.1"/>
    <property type="molecule type" value="Genomic_DNA"/>
</dbReference>
<keyword evidence="1" id="KW-0812">Transmembrane</keyword>
<proteinExistence type="predicted"/>
<sequence>MFRQKSYYSYESMLCAFLVTFISGFINAFTYLTQGGRFAGVQTGNLLMMGVRLAEGHLLEAIKFLIPIIIFMIGQIMTYFIKSWVLKNRFHWHLFASLILTGLCLIAVLGLKLFHPYVIVSILALFMSLQVDSFKSIRGTPFATVMMTGNIKNAAYYWVKGFIEKDTKVRKDGRNILFILVTFSLGAMCSTFLSIRLGELSLIFSLIPLFFLNVYMMLGVKNGPQYNSRNIFKKL</sequence>
<name>A0A2L0D5Q0_9STRE</name>
<feature type="transmembrane region" description="Helical" evidence="1">
    <location>
        <begin position="175"/>
        <end position="195"/>
    </location>
</feature>